<dbReference type="RefSeq" id="WP_206655687.1">
    <property type="nucleotide sequence ID" value="NZ_CP071182.1"/>
</dbReference>
<dbReference type="KEGG" id="afx:JZ786_17710"/>
<dbReference type="EMBL" id="CP071182">
    <property type="protein sequence ID" value="QSO46317.1"/>
    <property type="molecule type" value="Genomic_DNA"/>
</dbReference>
<evidence type="ECO:0000256" key="2">
    <source>
        <dbReference type="SAM" id="Phobius"/>
    </source>
</evidence>
<reference evidence="3 4" key="1">
    <citation type="submission" date="2021-02" db="EMBL/GenBank/DDBJ databases">
        <title>Alicyclobacillus curvatus sp. nov. and Alicyclobacillus mengziensis sp. nov., two acidophilic bacteria isolated from acid mine drainage.</title>
        <authorList>
            <person name="Huang Y."/>
        </authorList>
    </citation>
    <scope>NUCLEOTIDE SEQUENCE [LARGE SCALE GENOMIC DNA]</scope>
    <source>
        <strain evidence="3 4">S30H14</strain>
    </source>
</reference>
<keyword evidence="1" id="KW-0175">Coiled coil</keyword>
<accession>A0A9X7VXJ5</accession>
<feature type="coiled-coil region" evidence="1">
    <location>
        <begin position="23"/>
        <end position="50"/>
    </location>
</feature>
<evidence type="ECO:0000313" key="3">
    <source>
        <dbReference type="EMBL" id="QSO46317.1"/>
    </source>
</evidence>
<evidence type="ECO:0000313" key="4">
    <source>
        <dbReference type="Proteomes" id="UP000663505"/>
    </source>
</evidence>
<keyword evidence="2" id="KW-0812">Transmembrane</keyword>
<keyword evidence="4" id="KW-1185">Reference proteome</keyword>
<dbReference type="AlphaFoldDB" id="A0A9X7VXJ5"/>
<keyword evidence="2" id="KW-0472">Membrane</keyword>
<organism evidence="3 4">
    <name type="scientific">Alicyclobacillus mengziensis</name>
    <dbReference type="NCBI Taxonomy" id="2931921"/>
    <lineage>
        <taxon>Bacteria</taxon>
        <taxon>Bacillati</taxon>
        <taxon>Bacillota</taxon>
        <taxon>Bacilli</taxon>
        <taxon>Bacillales</taxon>
        <taxon>Alicyclobacillaceae</taxon>
        <taxon>Alicyclobacillus</taxon>
    </lineage>
</organism>
<sequence>MFQQIGYLWAVTAVVWLGTAFYVITLVRRQQRLQKELQQLEKTLADLSQTPGRG</sequence>
<dbReference type="Proteomes" id="UP000663505">
    <property type="component" value="Chromosome"/>
</dbReference>
<evidence type="ECO:0000256" key="1">
    <source>
        <dbReference type="SAM" id="Coils"/>
    </source>
</evidence>
<keyword evidence="2" id="KW-1133">Transmembrane helix</keyword>
<feature type="transmembrane region" description="Helical" evidence="2">
    <location>
        <begin position="6"/>
        <end position="27"/>
    </location>
</feature>
<dbReference type="InterPro" id="IPR030888">
    <property type="entry name" value="Put_ccm"/>
</dbReference>
<gene>
    <name evidence="3" type="ORF">JZ786_17710</name>
</gene>
<dbReference type="NCBIfam" id="TIGR04391">
    <property type="entry name" value="CcmD_alt_fam"/>
    <property type="match status" value="1"/>
</dbReference>
<protein>
    <submittedName>
        <fullName evidence="3">CcmD family protein</fullName>
    </submittedName>
</protein>
<name>A0A9X7VXJ5_9BACL</name>
<proteinExistence type="predicted"/>